<dbReference type="GO" id="GO:0022857">
    <property type="term" value="F:transmembrane transporter activity"/>
    <property type="evidence" value="ECO:0007669"/>
    <property type="project" value="InterPro"/>
</dbReference>
<dbReference type="EMBL" id="FZNR01000022">
    <property type="protein sequence ID" value="SNS71390.1"/>
    <property type="molecule type" value="Genomic_DNA"/>
</dbReference>
<feature type="transmembrane region" description="Helical" evidence="7">
    <location>
        <begin position="74"/>
        <end position="95"/>
    </location>
</feature>
<evidence type="ECO:0000313" key="8">
    <source>
        <dbReference type="EMBL" id="SNS71390.1"/>
    </source>
</evidence>
<dbReference type="AlphaFoldDB" id="A0A239GQH8"/>
<comment type="subcellular location">
    <subcellularLocation>
        <location evidence="1">Cell membrane</location>
        <topology evidence="1">Multi-pass membrane protein</topology>
    </subcellularLocation>
</comment>
<dbReference type="InterPro" id="IPR011701">
    <property type="entry name" value="MFS"/>
</dbReference>
<feature type="transmembrane region" description="Helical" evidence="7">
    <location>
        <begin position="289"/>
        <end position="316"/>
    </location>
</feature>
<dbReference type="RefSeq" id="WP_089297826.1">
    <property type="nucleotide sequence ID" value="NZ_BOMU01000100.1"/>
</dbReference>
<protein>
    <submittedName>
        <fullName evidence="8">Major Facilitator Superfamily protein</fullName>
    </submittedName>
</protein>
<sequence>MLAVQNALWGAGTGAFLAGSVVFYTLYVGLEPVQIGLGLSAAGLVALVGSMPLGHLADVIGGRRAWAVGTAIRALAFAAYPLAAGFWSFLLLMCVQTAAETLSTSGRVVYTAAVVPPENRVRVMAFSRAYLNVGWTLGAGLGAGALALDSRPGLLLLVLVAAAVCAVNAAGVARMPAAEPVAAGPRSGSWQVLRDLPYSAGSVVFGVLWLHAILWNDVLQLWVITRTDVPKPVLGGLVALNTVLAVAFQVRATRGAGSLPGVVRLTRAAALSSAIACPIAAATGLTRGWLTVVLLSLAVTLFTATELWVSAAQWYVQTEIAPPARRGLYSGLDKSVQGVTRLAGPAGLTFLVIQTGGWGWWVIGAGFAACALAVRPVMSWIERTPRTAELSATHSTV</sequence>
<evidence type="ECO:0000256" key="2">
    <source>
        <dbReference type="ARBA" id="ARBA00022448"/>
    </source>
</evidence>
<evidence type="ECO:0000256" key="6">
    <source>
        <dbReference type="ARBA" id="ARBA00023136"/>
    </source>
</evidence>
<feature type="transmembrane region" description="Helical" evidence="7">
    <location>
        <begin position="234"/>
        <end position="253"/>
    </location>
</feature>
<dbReference type="Pfam" id="PF07690">
    <property type="entry name" value="MFS_1"/>
    <property type="match status" value="1"/>
</dbReference>
<evidence type="ECO:0000256" key="5">
    <source>
        <dbReference type="ARBA" id="ARBA00022989"/>
    </source>
</evidence>
<feature type="transmembrane region" description="Helical" evidence="7">
    <location>
        <begin position="359"/>
        <end position="378"/>
    </location>
</feature>
<dbReference type="OrthoDB" id="3865324at2"/>
<name>A0A239GQH8_9ACTN</name>
<dbReference type="InterPro" id="IPR050171">
    <property type="entry name" value="MFS_Transporters"/>
</dbReference>
<dbReference type="PANTHER" id="PTHR23517:SF2">
    <property type="entry name" value="MULTIDRUG RESISTANCE PROTEIN MDTH"/>
    <property type="match status" value="1"/>
</dbReference>
<dbReference type="InterPro" id="IPR036259">
    <property type="entry name" value="MFS_trans_sf"/>
</dbReference>
<keyword evidence="5 7" id="KW-1133">Transmembrane helix</keyword>
<evidence type="ECO:0000256" key="7">
    <source>
        <dbReference type="SAM" id="Phobius"/>
    </source>
</evidence>
<evidence type="ECO:0000256" key="3">
    <source>
        <dbReference type="ARBA" id="ARBA00022475"/>
    </source>
</evidence>
<keyword evidence="9" id="KW-1185">Reference proteome</keyword>
<dbReference type="Gene3D" id="1.20.1250.20">
    <property type="entry name" value="MFS general substrate transporter like domains"/>
    <property type="match status" value="1"/>
</dbReference>
<feature type="transmembrane region" description="Helical" evidence="7">
    <location>
        <begin position="6"/>
        <end position="28"/>
    </location>
</feature>
<feature type="transmembrane region" description="Helical" evidence="7">
    <location>
        <begin position="196"/>
        <end position="214"/>
    </location>
</feature>
<keyword evidence="6 7" id="KW-0472">Membrane</keyword>
<evidence type="ECO:0000256" key="4">
    <source>
        <dbReference type="ARBA" id="ARBA00022692"/>
    </source>
</evidence>
<dbReference type="SUPFAM" id="SSF103473">
    <property type="entry name" value="MFS general substrate transporter"/>
    <property type="match status" value="1"/>
</dbReference>
<proteinExistence type="predicted"/>
<evidence type="ECO:0000256" key="1">
    <source>
        <dbReference type="ARBA" id="ARBA00004651"/>
    </source>
</evidence>
<dbReference type="Proteomes" id="UP000198415">
    <property type="component" value="Unassembled WGS sequence"/>
</dbReference>
<organism evidence="8 9">
    <name type="scientific">Actinoplanes regularis</name>
    <dbReference type="NCBI Taxonomy" id="52697"/>
    <lineage>
        <taxon>Bacteria</taxon>
        <taxon>Bacillati</taxon>
        <taxon>Actinomycetota</taxon>
        <taxon>Actinomycetes</taxon>
        <taxon>Micromonosporales</taxon>
        <taxon>Micromonosporaceae</taxon>
        <taxon>Actinoplanes</taxon>
    </lineage>
</organism>
<accession>A0A239GQH8</accession>
<dbReference type="PANTHER" id="PTHR23517">
    <property type="entry name" value="RESISTANCE PROTEIN MDTM, PUTATIVE-RELATED-RELATED"/>
    <property type="match status" value="1"/>
</dbReference>
<keyword evidence="2" id="KW-0813">Transport</keyword>
<keyword evidence="4 7" id="KW-0812">Transmembrane</keyword>
<feature type="transmembrane region" description="Helical" evidence="7">
    <location>
        <begin position="129"/>
        <end position="148"/>
    </location>
</feature>
<dbReference type="GO" id="GO:0005886">
    <property type="term" value="C:plasma membrane"/>
    <property type="evidence" value="ECO:0007669"/>
    <property type="project" value="UniProtKB-SubCell"/>
</dbReference>
<keyword evidence="3" id="KW-1003">Cell membrane</keyword>
<feature type="transmembrane region" description="Helical" evidence="7">
    <location>
        <begin position="265"/>
        <end position="283"/>
    </location>
</feature>
<feature type="transmembrane region" description="Helical" evidence="7">
    <location>
        <begin position="154"/>
        <end position="175"/>
    </location>
</feature>
<feature type="transmembrane region" description="Helical" evidence="7">
    <location>
        <begin position="35"/>
        <end position="54"/>
    </location>
</feature>
<evidence type="ECO:0000313" key="9">
    <source>
        <dbReference type="Proteomes" id="UP000198415"/>
    </source>
</evidence>
<reference evidence="8 9" key="1">
    <citation type="submission" date="2017-06" db="EMBL/GenBank/DDBJ databases">
        <authorList>
            <person name="Kim H.J."/>
            <person name="Triplett B.A."/>
        </authorList>
    </citation>
    <scope>NUCLEOTIDE SEQUENCE [LARGE SCALE GENOMIC DNA]</scope>
    <source>
        <strain evidence="8 9">DSM 43151</strain>
    </source>
</reference>
<gene>
    <name evidence="8" type="ORF">SAMN06264365_12224</name>
</gene>